<feature type="region of interest" description="Disordered" evidence="1">
    <location>
        <begin position="480"/>
        <end position="518"/>
    </location>
</feature>
<proteinExistence type="predicted"/>
<accession>A0A6G1JB93</accession>
<name>A0A6G1JB93_9PLEO</name>
<feature type="compositionally biased region" description="Basic and acidic residues" evidence="1">
    <location>
        <begin position="285"/>
        <end position="299"/>
    </location>
</feature>
<evidence type="ECO:0000313" key="3">
    <source>
        <dbReference type="Proteomes" id="UP000799291"/>
    </source>
</evidence>
<dbReference type="EMBL" id="MU005574">
    <property type="protein sequence ID" value="KAF2687834.1"/>
    <property type="molecule type" value="Genomic_DNA"/>
</dbReference>
<evidence type="ECO:0000313" key="2">
    <source>
        <dbReference type="EMBL" id="KAF2687834.1"/>
    </source>
</evidence>
<keyword evidence="3" id="KW-1185">Reference proteome</keyword>
<feature type="compositionally biased region" description="Basic and acidic residues" evidence="1">
    <location>
        <begin position="480"/>
        <end position="491"/>
    </location>
</feature>
<feature type="region of interest" description="Disordered" evidence="1">
    <location>
        <begin position="50"/>
        <end position="88"/>
    </location>
</feature>
<feature type="compositionally biased region" description="Pro residues" evidence="1">
    <location>
        <begin position="71"/>
        <end position="84"/>
    </location>
</feature>
<feature type="compositionally biased region" description="Polar residues" evidence="1">
    <location>
        <begin position="302"/>
        <end position="318"/>
    </location>
</feature>
<feature type="compositionally biased region" description="Low complexity" evidence="1">
    <location>
        <begin position="327"/>
        <end position="347"/>
    </location>
</feature>
<evidence type="ECO:0000256" key="1">
    <source>
        <dbReference type="SAM" id="MobiDB-lite"/>
    </source>
</evidence>
<reference evidence="2" key="1">
    <citation type="journal article" date="2020" name="Stud. Mycol.">
        <title>101 Dothideomycetes genomes: a test case for predicting lifestyles and emergence of pathogens.</title>
        <authorList>
            <person name="Haridas S."/>
            <person name="Albert R."/>
            <person name="Binder M."/>
            <person name="Bloem J."/>
            <person name="Labutti K."/>
            <person name="Salamov A."/>
            <person name="Andreopoulos B."/>
            <person name="Baker S."/>
            <person name="Barry K."/>
            <person name="Bills G."/>
            <person name="Bluhm B."/>
            <person name="Cannon C."/>
            <person name="Castanera R."/>
            <person name="Culley D."/>
            <person name="Daum C."/>
            <person name="Ezra D."/>
            <person name="Gonzalez J."/>
            <person name="Henrissat B."/>
            <person name="Kuo A."/>
            <person name="Liang C."/>
            <person name="Lipzen A."/>
            <person name="Lutzoni F."/>
            <person name="Magnuson J."/>
            <person name="Mondo S."/>
            <person name="Nolan M."/>
            <person name="Ohm R."/>
            <person name="Pangilinan J."/>
            <person name="Park H.-J."/>
            <person name="Ramirez L."/>
            <person name="Alfaro M."/>
            <person name="Sun H."/>
            <person name="Tritt A."/>
            <person name="Yoshinaga Y."/>
            <person name="Zwiers L.-H."/>
            <person name="Turgeon B."/>
            <person name="Goodwin S."/>
            <person name="Spatafora J."/>
            <person name="Crous P."/>
            <person name="Grigoriev I."/>
        </authorList>
    </citation>
    <scope>NUCLEOTIDE SEQUENCE</scope>
    <source>
        <strain evidence="2">CBS 122367</strain>
    </source>
</reference>
<protein>
    <submittedName>
        <fullName evidence="2">Uncharacterized protein</fullName>
    </submittedName>
</protein>
<gene>
    <name evidence="2" type="ORF">K458DRAFT_401271</name>
</gene>
<dbReference type="AlphaFoldDB" id="A0A6G1JB93"/>
<feature type="region of interest" description="Disordered" evidence="1">
    <location>
        <begin position="234"/>
        <end position="359"/>
    </location>
</feature>
<feature type="compositionally biased region" description="Basic and acidic residues" evidence="1">
    <location>
        <begin position="268"/>
        <end position="277"/>
    </location>
</feature>
<feature type="compositionally biased region" description="Polar residues" evidence="1">
    <location>
        <begin position="244"/>
        <end position="264"/>
    </location>
</feature>
<organism evidence="2 3">
    <name type="scientific">Lentithecium fluviatile CBS 122367</name>
    <dbReference type="NCBI Taxonomy" id="1168545"/>
    <lineage>
        <taxon>Eukaryota</taxon>
        <taxon>Fungi</taxon>
        <taxon>Dikarya</taxon>
        <taxon>Ascomycota</taxon>
        <taxon>Pezizomycotina</taxon>
        <taxon>Dothideomycetes</taxon>
        <taxon>Pleosporomycetidae</taxon>
        <taxon>Pleosporales</taxon>
        <taxon>Massarineae</taxon>
        <taxon>Lentitheciaceae</taxon>
        <taxon>Lentithecium</taxon>
    </lineage>
</organism>
<dbReference type="OrthoDB" id="5407653at2759"/>
<sequence>MSISLHGILVFVFNSFPPRQRHIPPWLASTAVPVAIVNSSHPRRSLLAGQHDNQKERAPPAQPTPVTFPSLSPPKPSSQEPPPTWNGGPFAGIRAHFLNLKKPSDVSLETLALLNVSFQPQCDFETLLSSVSNDAQSHLPPRSWLELSDRSEPPSSEPIVKLLCNGRRVPDRNEFYVRAKELSFKNEHAFSNLTRKANGSQVPLRLAHFRKFWEGLDNLAYYWDTSLDEYLPPKPANADKDSNGDTLQDSSQDVLENVDQSTTAGFKVENKNEKEDPTIPQPHIEVSEEEPRKKAKTEVSSDETVPQPDSTVRSNNPSKAAPFFPISSSRALPARAAPPRLSSAPRAEPLAEKPIDLSNGSYKGYRIGNGAEMPDQYRLDCVRAFLEPIAWAFGVTLVPHRRPPVLLLEQMRFPVRMSTVAWRAPQDRTKARQGWMEGPVMGVQCRSDTHFGSTGDMQAESILDAARELGGMLLLAQERARQGKTESRGGEGKWWTTARRWGGGPGGEVGEAAGTTETASEEVVPKLEDKAIGRSQLGSRDRRRRTPAEAWKIIKPGLPLWDPKVMYEAIGRDRSVEWDDIFMVSSLNHHVSVLKLRVHPLYIQYLTEGTLPKDAPSDPSWCSPLLHRTRWFDLFDIEDRTEAMRGIWGITAYLMRQQEKHDVSMKDA</sequence>
<dbReference type="Proteomes" id="UP000799291">
    <property type="component" value="Unassembled WGS sequence"/>
</dbReference>